<feature type="domain" description="Trigger factor ribosome-binding bacterial" evidence="10">
    <location>
        <begin position="11"/>
        <end position="142"/>
    </location>
</feature>
<sequence length="412" mass="47640">MDNAVNGFVIEDETSVKKRVNLKLDDLRTGELLKKKLETAAKQSNIKGFRPGKAPLSIIKKFYEAELLEEAAVEILNEDFKKILAEKDLFVVGTPRMEKKGDKEYTVYFEVMPSVKNLNLDLKIKEVKKRDITDEVIKDEINFLLERTADSEKQDDLSPINNSDRYFVKIDYITEDEAGKEIDNAKDYLISLNSNIIDKSFESVFIGKKKGDNFEYDDRERNVKVKGVIKEIDKKILPELNAETIKNFGNFKDVDEFKEYVKKSLKEYEDKRYKESIRSLISDELVNLNPVDLPESVIEEDALARLEDLKKQGKYKDIDEKQKGDLLNMLKLMAKRELVLYLLLSEISKTENIKIDESDFEEFYKKTAGESGLKEDEVKSFYATGEARNNLKQALLEDKIFDFLTASKVSYI</sequence>
<evidence type="ECO:0000256" key="1">
    <source>
        <dbReference type="ARBA" id="ARBA00000971"/>
    </source>
</evidence>
<dbReference type="PANTHER" id="PTHR30560">
    <property type="entry name" value="TRIGGER FACTOR CHAPERONE AND PEPTIDYL-PROLYL CIS/TRANS ISOMERASE"/>
    <property type="match status" value="1"/>
</dbReference>
<evidence type="ECO:0000256" key="6">
    <source>
        <dbReference type="ARBA" id="ARBA00023186"/>
    </source>
</evidence>
<dbReference type="SUPFAM" id="SSF109998">
    <property type="entry name" value="Triger factor/SurA peptide-binding domain-like"/>
    <property type="match status" value="1"/>
</dbReference>
<dbReference type="InterPro" id="IPR008881">
    <property type="entry name" value="Trigger_fac_ribosome-bd_bac"/>
</dbReference>
<dbReference type="InterPro" id="IPR008880">
    <property type="entry name" value="Trigger_fac_C"/>
</dbReference>
<dbReference type="GO" id="GO:0015031">
    <property type="term" value="P:protein transport"/>
    <property type="evidence" value="ECO:0007669"/>
    <property type="project" value="UniProtKB-UniRule"/>
</dbReference>
<dbReference type="GO" id="GO:0051301">
    <property type="term" value="P:cell division"/>
    <property type="evidence" value="ECO:0007669"/>
    <property type="project" value="UniProtKB-KW"/>
</dbReference>
<evidence type="ECO:0000256" key="4">
    <source>
        <dbReference type="ARBA" id="ARBA00016902"/>
    </source>
</evidence>
<dbReference type="InterPro" id="IPR027304">
    <property type="entry name" value="Trigger_fact/SurA_dom_sf"/>
</dbReference>
<keyword evidence="9" id="KW-0131">Cell cycle</keyword>
<dbReference type="InterPro" id="IPR036611">
    <property type="entry name" value="Trigger_fac_ribosome-bd_sf"/>
</dbReference>
<dbReference type="GO" id="GO:0043022">
    <property type="term" value="F:ribosome binding"/>
    <property type="evidence" value="ECO:0007669"/>
    <property type="project" value="TreeGrafter"/>
</dbReference>
<evidence type="ECO:0000259" key="10">
    <source>
        <dbReference type="Pfam" id="PF05697"/>
    </source>
</evidence>
<keyword evidence="6 9" id="KW-0143">Chaperone</keyword>
<reference evidence="12 13" key="1">
    <citation type="submission" date="2019-01" db="EMBL/GenBank/DDBJ databases">
        <title>Insights into ecological role of a new deltaproteobacterial order Candidatus Sinidesulfobacterales (Sva0485) by metagenomics and metatranscriptomics.</title>
        <authorList>
            <person name="Tan S."/>
            <person name="Liu J."/>
            <person name="Fang Y."/>
            <person name="Hedlund B.P."/>
            <person name="Lian Z.H."/>
            <person name="Huang L.Y."/>
            <person name="Li J.T."/>
            <person name="Huang L.N."/>
            <person name="Li W.J."/>
            <person name="Jiang H.C."/>
            <person name="Dong H.L."/>
            <person name="Shu W.S."/>
        </authorList>
    </citation>
    <scope>NUCLEOTIDE SEQUENCE [LARGE SCALE GENOMIC DNA]</scope>
    <source>
        <strain evidence="12">AP3</strain>
    </source>
</reference>
<protein>
    <recommendedName>
        <fullName evidence="4 9">Trigger factor</fullName>
        <shortName evidence="9">TF</shortName>
        <ecNumber evidence="3 9">5.2.1.8</ecNumber>
    </recommendedName>
    <alternativeName>
        <fullName evidence="8 9">PPIase</fullName>
    </alternativeName>
</protein>
<evidence type="ECO:0000256" key="8">
    <source>
        <dbReference type="ARBA" id="ARBA00029986"/>
    </source>
</evidence>
<keyword evidence="9" id="KW-0963">Cytoplasm</keyword>
<dbReference type="HAMAP" id="MF_00303">
    <property type="entry name" value="Trigger_factor_Tig"/>
    <property type="match status" value="1"/>
</dbReference>
<evidence type="ECO:0000256" key="5">
    <source>
        <dbReference type="ARBA" id="ARBA00023110"/>
    </source>
</evidence>
<dbReference type="Gene3D" id="3.10.50.40">
    <property type="match status" value="1"/>
</dbReference>
<dbReference type="SUPFAM" id="SSF102735">
    <property type="entry name" value="Trigger factor ribosome-binding domain"/>
    <property type="match status" value="1"/>
</dbReference>
<comment type="caution">
    <text evidence="12">The sequence shown here is derived from an EMBL/GenBank/DDBJ whole genome shotgun (WGS) entry which is preliminary data.</text>
</comment>
<dbReference type="GO" id="GO:0005737">
    <property type="term" value="C:cytoplasm"/>
    <property type="evidence" value="ECO:0007669"/>
    <property type="project" value="UniProtKB-SubCell"/>
</dbReference>
<dbReference type="Gene3D" id="3.30.70.1050">
    <property type="entry name" value="Trigger factor ribosome-binding domain"/>
    <property type="match status" value="1"/>
</dbReference>
<keyword evidence="5 9" id="KW-0697">Rotamase</keyword>
<feature type="domain" description="Trigger factor C-terminal" evidence="11">
    <location>
        <begin position="254"/>
        <end position="405"/>
    </location>
</feature>
<comment type="domain">
    <text evidence="9">Consists of 3 domains; the N-terminus binds the ribosome, the middle domain has PPIase activity, while the C-terminus has intrinsic chaperone activity on its own.</text>
</comment>
<evidence type="ECO:0000256" key="2">
    <source>
        <dbReference type="ARBA" id="ARBA00005464"/>
    </source>
</evidence>
<comment type="catalytic activity">
    <reaction evidence="1 9">
        <text>[protein]-peptidylproline (omega=180) = [protein]-peptidylproline (omega=0)</text>
        <dbReference type="Rhea" id="RHEA:16237"/>
        <dbReference type="Rhea" id="RHEA-COMP:10747"/>
        <dbReference type="Rhea" id="RHEA-COMP:10748"/>
        <dbReference type="ChEBI" id="CHEBI:83833"/>
        <dbReference type="ChEBI" id="CHEBI:83834"/>
        <dbReference type="EC" id="5.2.1.8"/>
    </reaction>
</comment>
<gene>
    <name evidence="9 12" type="primary">tig</name>
    <name evidence="12" type="ORF">EVJ47_00570</name>
</gene>
<accession>A0A519BC07</accession>
<dbReference type="EMBL" id="SGBD01000001">
    <property type="protein sequence ID" value="RZD14813.1"/>
    <property type="molecule type" value="Genomic_DNA"/>
</dbReference>
<keyword evidence="7 9" id="KW-0413">Isomerase</keyword>
<evidence type="ECO:0000259" key="11">
    <source>
        <dbReference type="Pfam" id="PF05698"/>
    </source>
</evidence>
<dbReference type="PIRSF" id="PIRSF003095">
    <property type="entry name" value="Trigger_factor"/>
    <property type="match status" value="1"/>
</dbReference>
<dbReference type="InterPro" id="IPR037041">
    <property type="entry name" value="Trigger_fac_C_sf"/>
</dbReference>
<dbReference type="Gene3D" id="1.10.3120.10">
    <property type="entry name" value="Trigger factor, C-terminal domain"/>
    <property type="match status" value="1"/>
</dbReference>
<evidence type="ECO:0000313" key="12">
    <source>
        <dbReference type="EMBL" id="RZD14813.1"/>
    </source>
</evidence>
<dbReference type="EC" id="5.2.1.8" evidence="3 9"/>
<dbReference type="Pfam" id="PF05698">
    <property type="entry name" value="Trigger_C"/>
    <property type="match status" value="1"/>
</dbReference>
<comment type="function">
    <text evidence="9">Involved in protein export. Acts as a chaperone by maintaining the newly synthesized protein in an open conformation. Functions as a peptidyl-prolyl cis-trans isomerase.</text>
</comment>
<comment type="subcellular location">
    <subcellularLocation>
        <location evidence="9">Cytoplasm</location>
    </subcellularLocation>
    <text evidence="9">About half TF is bound to the ribosome near the polypeptide exit tunnel while the other half is free in the cytoplasm.</text>
</comment>
<comment type="similarity">
    <text evidence="2 9">Belongs to the FKBP-type PPIase family. Tig subfamily.</text>
</comment>
<evidence type="ECO:0000256" key="3">
    <source>
        <dbReference type="ARBA" id="ARBA00013194"/>
    </source>
</evidence>
<evidence type="ECO:0000313" key="13">
    <source>
        <dbReference type="Proteomes" id="UP000320813"/>
    </source>
</evidence>
<dbReference type="InterPro" id="IPR046357">
    <property type="entry name" value="PPIase_dom_sf"/>
</dbReference>
<organism evidence="12 13">
    <name type="scientific">Candidatus Acidulodesulfobacterium ferriphilum</name>
    <dbReference type="NCBI Taxonomy" id="2597223"/>
    <lineage>
        <taxon>Bacteria</taxon>
        <taxon>Deltaproteobacteria</taxon>
        <taxon>Candidatus Acidulodesulfobacterales</taxon>
        <taxon>Candidatus Acidulodesulfobacterium</taxon>
    </lineage>
</organism>
<dbReference type="AlphaFoldDB" id="A0A519BC07"/>
<dbReference type="Pfam" id="PF05697">
    <property type="entry name" value="Trigger_N"/>
    <property type="match status" value="1"/>
</dbReference>
<dbReference type="PANTHER" id="PTHR30560:SF3">
    <property type="entry name" value="TRIGGER FACTOR-LIKE PROTEIN TIG, CHLOROPLASTIC"/>
    <property type="match status" value="1"/>
</dbReference>
<dbReference type="Proteomes" id="UP000320813">
    <property type="component" value="Unassembled WGS sequence"/>
</dbReference>
<evidence type="ECO:0000256" key="9">
    <source>
        <dbReference type="HAMAP-Rule" id="MF_00303"/>
    </source>
</evidence>
<name>A0A519BC07_9DELT</name>
<dbReference type="InterPro" id="IPR005215">
    <property type="entry name" value="Trig_fac"/>
</dbReference>
<dbReference type="GO" id="GO:0044183">
    <property type="term" value="F:protein folding chaperone"/>
    <property type="evidence" value="ECO:0007669"/>
    <property type="project" value="TreeGrafter"/>
</dbReference>
<dbReference type="GO" id="GO:0043335">
    <property type="term" value="P:protein unfolding"/>
    <property type="evidence" value="ECO:0007669"/>
    <property type="project" value="TreeGrafter"/>
</dbReference>
<dbReference type="GO" id="GO:0003755">
    <property type="term" value="F:peptidyl-prolyl cis-trans isomerase activity"/>
    <property type="evidence" value="ECO:0007669"/>
    <property type="project" value="UniProtKB-UniRule"/>
</dbReference>
<proteinExistence type="inferred from homology"/>
<keyword evidence="9" id="KW-0132">Cell division</keyword>
<dbReference type="NCBIfam" id="TIGR00115">
    <property type="entry name" value="tig"/>
    <property type="match status" value="1"/>
</dbReference>
<evidence type="ECO:0000256" key="7">
    <source>
        <dbReference type="ARBA" id="ARBA00023235"/>
    </source>
</evidence>
<dbReference type="GO" id="GO:0051083">
    <property type="term" value="P:'de novo' cotranslational protein folding"/>
    <property type="evidence" value="ECO:0007669"/>
    <property type="project" value="TreeGrafter"/>
</dbReference>